<dbReference type="AlphaFoldDB" id="A0A1S8WVG0"/>
<proteinExistence type="predicted"/>
<evidence type="ECO:0000313" key="2">
    <source>
        <dbReference type="Proteomes" id="UP000243686"/>
    </source>
</evidence>
<sequence>MRHVSGQLNIIADTLSRPQFVWPTVNEDIRNSLRCQRSKIIRYSHPPIVTFFQPDF</sequence>
<gene>
    <name evidence="1" type="ORF">X801_05787</name>
</gene>
<dbReference type="EMBL" id="KV894260">
    <property type="protein sequence ID" value="OON18361.1"/>
    <property type="molecule type" value="Genomic_DNA"/>
</dbReference>
<evidence type="ECO:0000313" key="1">
    <source>
        <dbReference type="EMBL" id="OON18361.1"/>
    </source>
</evidence>
<name>A0A1S8WVG0_OPIVI</name>
<organism evidence="1 2">
    <name type="scientific">Opisthorchis viverrini</name>
    <name type="common">Southeast Asian liver fluke</name>
    <dbReference type="NCBI Taxonomy" id="6198"/>
    <lineage>
        <taxon>Eukaryota</taxon>
        <taxon>Metazoa</taxon>
        <taxon>Spiralia</taxon>
        <taxon>Lophotrochozoa</taxon>
        <taxon>Platyhelminthes</taxon>
        <taxon>Trematoda</taxon>
        <taxon>Digenea</taxon>
        <taxon>Opisthorchiida</taxon>
        <taxon>Opisthorchiata</taxon>
        <taxon>Opisthorchiidae</taxon>
        <taxon>Opisthorchis</taxon>
    </lineage>
</organism>
<dbReference type="Proteomes" id="UP000243686">
    <property type="component" value="Unassembled WGS sequence"/>
</dbReference>
<feature type="non-terminal residue" evidence="1">
    <location>
        <position position="56"/>
    </location>
</feature>
<protein>
    <submittedName>
        <fullName evidence="1">Uncharacterized protein</fullName>
    </submittedName>
</protein>
<keyword evidence="2" id="KW-1185">Reference proteome</keyword>
<reference evidence="1 2" key="1">
    <citation type="submission" date="2015-03" db="EMBL/GenBank/DDBJ databases">
        <title>Draft genome of the nematode, Opisthorchis viverrini.</title>
        <authorList>
            <person name="Mitreva M."/>
        </authorList>
    </citation>
    <scope>NUCLEOTIDE SEQUENCE [LARGE SCALE GENOMIC DNA]</scope>
    <source>
        <strain evidence="1">Khon Kaen</strain>
    </source>
</reference>
<accession>A0A1S8WVG0</accession>